<evidence type="ECO:0000313" key="3">
    <source>
        <dbReference type="Proteomes" id="UP000240621"/>
    </source>
</evidence>
<dbReference type="InterPro" id="IPR027271">
    <property type="entry name" value="Acetolactate_synth/TF_NikR_C"/>
</dbReference>
<evidence type="ECO:0000313" key="1">
    <source>
        <dbReference type="EMBL" id="GET20827.1"/>
    </source>
</evidence>
<dbReference type="EMBL" id="BLAU01000001">
    <property type="protein sequence ID" value="GET20827.1"/>
    <property type="molecule type" value="Genomic_DNA"/>
</dbReference>
<dbReference type="SUPFAM" id="SSF55021">
    <property type="entry name" value="ACT-like"/>
    <property type="match status" value="1"/>
</dbReference>
<comment type="caution">
    <text evidence="2">The sequence shown here is derived from an EMBL/GenBank/DDBJ whole genome shotgun (WGS) entry which is preliminary data.</text>
</comment>
<evidence type="ECO:0000313" key="4">
    <source>
        <dbReference type="Proteomes" id="UP000396862"/>
    </source>
</evidence>
<reference evidence="2 3" key="1">
    <citation type="submission" date="2018-03" db="EMBL/GenBank/DDBJ databases">
        <title>Genomic Encyclopedia of Archaeal and Bacterial Type Strains, Phase II (KMG-II): from individual species to whole genera.</title>
        <authorList>
            <person name="Goeker M."/>
        </authorList>
    </citation>
    <scope>NUCLEOTIDE SEQUENCE [LARGE SCALE GENOMIC DNA]</scope>
    <source>
        <strain evidence="2 3">DSM 27267</strain>
    </source>
</reference>
<accession>A0A2P8CI70</accession>
<dbReference type="InterPro" id="IPR045865">
    <property type="entry name" value="ACT-like_dom_sf"/>
</dbReference>
<evidence type="ECO:0008006" key="5">
    <source>
        <dbReference type="Google" id="ProtNLM"/>
    </source>
</evidence>
<sequence>MKRDVLLLLVQHREDTADRVQKILTGWGCFIKTRLGLHDGVLDNCSESGLIFLELVGEQAKHEELVRKLKLVKGVDAQLVQLDVTE</sequence>
<organism evidence="2 3">
    <name type="scientific">Prolixibacter denitrificans</name>
    <dbReference type="NCBI Taxonomy" id="1541063"/>
    <lineage>
        <taxon>Bacteria</taxon>
        <taxon>Pseudomonadati</taxon>
        <taxon>Bacteroidota</taxon>
        <taxon>Bacteroidia</taxon>
        <taxon>Marinilabiliales</taxon>
        <taxon>Prolixibacteraceae</taxon>
        <taxon>Prolixibacter</taxon>
    </lineage>
</organism>
<dbReference type="Gene3D" id="3.30.70.1150">
    <property type="entry name" value="ACT-like. Chain A, domain 2"/>
    <property type="match status" value="1"/>
</dbReference>
<dbReference type="Proteomes" id="UP000396862">
    <property type="component" value="Unassembled WGS sequence"/>
</dbReference>
<keyword evidence="4" id="KW-1185">Reference proteome</keyword>
<reference evidence="1 4" key="2">
    <citation type="submission" date="2019-10" db="EMBL/GenBank/DDBJ databases">
        <title>Prolixibacter strains distinguished by the presence of nitrate reductase genes were adept at nitrate-dependent anaerobic corrosion of metallic iron and carbon steel.</title>
        <authorList>
            <person name="Iino T."/>
            <person name="Shono N."/>
            <person name="Ito K."/>
            <person name="Nakamura R."/>
            <person name="Sueoka K."/>
            <person name="Harayama S."/>
            <person name="Ohkuma M."/>
        </authorList>
    </citation>
    <scope>NUCLEOTIDE SEQUENCE [LARGE SCALE GENOMIC DNA]</scope>
    <source>
        <strain evidence="1 4">MIC1-1</strain>
    </source>
</reference>
<name>A0A2P8CI70_9BACT</name>
<dbReference type="RefSeq" id="WP_106541242.1">
    <property type="nucleotide sequence ID" value="NZ_BLAU01000001.1"/>
</dbReference>
<dbReference type="Proteomes" id="UP000240621">
    <property type="component" value="Unassembled WGS sequence"/>
</dbReference>
<protein>
    <recommendedName>
        <fullName evidence="5">Iron-only hydrogenase system regulator</fullName>
    </recommendedName>
</protein>
<evidence type="ECO:0000313" key="2">
    <source>
        <dbReference type="EMBL" id="PSK84661.1"/>
    </source>
</evidence>
<proteinExistence type="predicted"/>
<gene>
    <name evidence="2" type="ORF">CLV93_102451</name>
    <name evidence="1" type="ORF">JCM18694_10730</name>
</gene>
<dbReference type="OrthoDB" id="1121298at2"/>
<dbReference type="AlphaFoldDB" id="A0A2P8CI70"/>
<dbReference type="EMBL" id="PYGC01000002">
    <property type="protein sequence ID" value="PSK84661.1"/>
    <property type="molecule type" value="Genomic_DNA"/>
</dbReference>